<dbReference type="EMBL" id="CM017634">
    <property type="protein sequence ID" value="TYH37000.1"/>
    <property type="molecule type" value="Genomic_DNA"/>
</dbReference>
<gene>
    <name evidence="1" type="ORF">ES332_D12G011100v1</name>
</gene>
<protein>
    <submittedName>
        <fullName evidence="1">Uncharacterized protein</fullName>
    </submittedName>
</protein>
<name>A0A5D2I3Z0_GOSTO</name>
<evidence type="ECO:0000313" key="1">
    <source>
        <dbReference type="EMBL" id="TYH37000.1"/>
    </source>
</evidence>
<dbReference type="AlphaFoldDB" id="A0A5D2I3Z0"/>
<sequence>MSDFMRSNSAFIQFTLCTYFFYYLKIKVQLITPLETIILGGICKKINLII</sequence>
<organism evidence="1 2">
    <name type="scientific">Gossypium tomentosum</name>
    <name type="common">Hawaiian cotton</name>
    <name type="synonym">Gossypium sandvicense</name>
    <dbReference type="NCBI Taxonomy" id="34277"/>
    <lineage>
        <taxon>Eukaryota</taxon>
        <taxon>Viridiplantae</taxon>
        <taxon>Streptophyta</taxon>
        <taxon>Embryophyta</taxon>
        <taxon>Tracheophyta</taxon>
        <taxon>Spermatophyta</taxon>
        <taxon>Magnoliopsida</taxon>
        <taxon>eudicotyledons</taxon>
        <taxon>Gunneridae</taxon>
        <taxon>Pentapetalae</taxon>
        <taxon>rosids</taxon>
        <taxon>malvids</taxon>
        <taxon>Malvales</taxon>
        <taxon>Malvaceae</taxon>
        <taxon>Malvoideae</taxon>
        <taxon>Gossypium</taxon>
    </lineage>
</organism>
<evidence type="ECO:0000313" key="2">
    <source>
        <dbReference type="Proteomes" id="UP000322667"/>
    </source>
</evidence>
<keyword evidence="2" id="KW-1185">Reference proteome</keyword>
<dbReference type="Proteomes" id="UP000322667">
    <property type="component" value="Chromosome D12"/>
</dbReference>
<reference evidence="1 2" key="1">
    <citation type="submission" date="2019-07" db="EMBL/GenBank/DDBJ databases">
        <title>WGS assembly of Gossypium tomentosum.</title>
        <authorList>
            <person name="Chen Z.J."/>
            <person name="Sreedasyam A."/>
            <person name="Ando A."/>
            <person name="Song Q."/>
            <person name="De L."/>
            <person name="Hulse-Kemp A."/>
            <person name="Ding M."/>
            <person name="Ye W."/>
            <person name="Kirkbride R."/>
            <person name="Jenkins J."/>
            <person name="Plott C."/>
            <person name="Lovell J."/>
            <person name="Lin Y.-M."/>
            <person name="Vaughn R."/>
            <person name="Liu B."/>
            <person name="Li W."/>
            <person name="Simpson S."/>
            <person name="Scheffler B."/>
            <person name="Saski C."/>
            <person name="Grover C."/>
            <person name="Hu G."/>
            <person name="Conover J."/>
            <person name="Carlson J."/>
            <person name="Shu S."/>
            <person name="Boston L."/>
            <person name="Williams M."/>
            <person name="Peterson D."/>
            <person name="Mcgee K."/>
            <person name="Jones D."/>
            <person name="Wendel J."/>
            <person name="Stelly D."/>
            <person name="Grimwood J."/>
            <person name="Schmutz J."/>
        </authorList>
    </citation>
    <scope>NUCLEOTIDE SEQUENCE [LARGE SCALE GENOMIC DNA]</scope>
    <source>
        <strain evidence="1">7179.01</strain>
    </source>
</reference>
<accession>A0A5D2I3Z0</accession>
<proteinExistence type="predicted"/>